<protein>
    <submittedName>
        <fullName evidence="3">Uncharacterized protein</fullName>
    </submittedName>
</protein>
<comment type="caution">
    <text evidence="3">The sequence shown here is derived from an EMBL/GenBank/DDBJ whole genome shotgun (WGS) entry which is preliminary data.</text>
</comment>
<keyword evidence="5" id="KW-1185">Reference proteome</keyword>
<evidence type="ECO:0000313" key="2">
    <source>
        <dbReference type="EMBL" id="GBN55969.1"/>
    </source>
</evidence>
<organism evidence="3 5">
    <name type="scientific">Araneus ventricosus</name>
    <name type="common">Orbweaver spider</name>
    <name type="synonym">Epeira ventricosa</name>
    <dbReference type="NCBI Taxonomy" id="182803"/>
    <lineage>
        <taxon>Eukaryota</taxon>
        <taxon>Metazoa</taxon>
        <taxon>Ecdysozoa</taxon>
        <taxon>Arthropoda</taxon>
        <taxon>Chelicerata</taxon>
        <taxon>Arachnida</taxon>
        <taxon>Araneae</taxon>
        <taxon>Araneomorphae</taxon>
        <taxon>Entelegynae</taxon>
        <taxon>Araneoidea</taxon>
        <taxon>Araneidae</taxon>
        <taxon>Araneus</taxon>
    </lineage>
</organism>
<dbReference type="AlphaFoldDB" id="A0A4Y2PVP4"/>
<dbReference type="Proteomes" id="UP000499080">
    <property type="component" value="Unassembled WGS sequence"/>
</dbReference>
<evidence type="ECO:0000313" key="1">
    <source>
        <dbReference type="EMBL" id="GBN55924.1"/>
    </source>
</evidence>
<dbReference type="EMBL" id="BGPR01217821">
    <property type="protein sequence ID" value="GBN55995.1"/>
    <property type="molecule type" value="Genomic_DNA"/>
</dbReference>
<name>A0A4Y2PVP4_ARAVE</name>
<dbReference type="EMBL" id="BGPR01217807">
    <property type="protein sequence ID" value="GBN55969.1"/>
    <property type="molecule type" value="Genomic_DNA"/>
</dbReference>
<evidence type="ECO:0000313" key="3">
    <source>
        <dbReference type="EMBL" id="GBN55975.1"/>
    </source>
</evidence>
<gene>
    <name evidence="4" type="ORF">AVEN_167931_1</name>
    <name evidence="1" type="ORF">AVEN_275395_1</name>
    <name evidence="2" type="ORF">AVEN_88162_1</name>
    <name evidence="3" type="ORF">AVEN_88773_1</name>
</gene>
<dbReference type="EMBL" id="BGPR01217809">
    <property type="protein sequence ID" value="GBN55975.1"/>
    <property type="molecule type" value="Genomic_DNA"/>
</dbReference>
<accession>A0A4Y2PVP4</accession>
<proteinExistence type="predicted"/>
<sequence>MMRTKPEMALPRGGRLQACVPHQWEDIWLPTYDLACNSPKTRRIFIGIVFRTWSTRFRSLSLTTRPPRSHTKTFGITSVNVELRNVVDDKFLVTLNFYLT</sequence>
<evidence type="ECO:0000313" key="5">
    <source>
        <dbReference type="Proteomes" id="UP000499080"/>
    </source>
</evidence>
<reference evidence="3 5" key="1">
    <citation type="journal article" date="2019" name="Sci. Rep.">
        <title>Orb-weaving spider Araneus ventricosus genome elucidates the spidroin gene catalogue.</title>
        <authorList>
            <person name="Kono N."/>
            <person name="Nakamura H."/>
            <person name="Ohtoshi R."/>
            <person name="Moran D.A.P."/>
            <person name="Shinohara A."/>
            <person name="Yoshida Y."/>
            <person name="Fujiwara M."/>
            <person name="Mori M."/>
            <person name="Tomita M."/>
            <person name="Arakawa K."/>
        </authorList>
    </citation>
    <scope>NUCLEOTIDE SEQUENCE [LARGE SCALE GENOMIC DNA]</scope>
</reference>
<dbReference type="EMBL" id="BGPR01217783">
    <property type="protein sequence ID" value="GBN55924.1"/>
    <property type="molecule type" value="Genomic_DNA"/>
</dbReference>
<evidence type="ECO:0000313" key="4">
    <source>
        <dbReference type="EMBL" id="GBN55995.1"/>
    </source>
</evidence>